<protein>
    <submittedName>
        <fullName evidence="2">Uncharacterized protein</fullName>
    </submittedName>
</protein>
<accession>A0A179EXR7</accession>
<gene>
    <name evidence="2" type="ORF">VFPFJ_11695</name>
</gene>
<dbReference type="Proteomes" id="UP000078340">
    <property type="component" value="Unassembled WGS sequence"/>
</dbReference>
<dbReference type="EMBL" id="LSBI01000075">
    <property type="protein sequence ID" value="OAQ57985.1"/>
    <property type="molecule type" value="Genomic_DNA"/>
</dbReference>
<evidence type="ECO:0000256" key="1">
    <source>
        <dbReference type="SAM" id="MobiDB-lite"/>
    </source>
</evidence>
<proteinExistence type="predicted"/>
<feature type="region of interest" description="Disordered" evidence="1">
    <location>
        <begin position="94"/>
        <end position="200"/>
    </location>
</feature>
<reference evidence="2 3" key="1">
    <citation type="submission" date="2016-02" db="EMBL/GenBank/DDBJ databases">
        <title>Biosynthesis of antibiotic leucinostatins and their inhibition on Phytophthora in bio-control Purpureocillium lilacinum.</title>
        <authorList>
            <person name="Wang G."/>
            <person name="Liu Z."/>
            <person name="Lin R."/>
            <person name="Li E."/>
            <person name="Mao Z."/>
            <person name="Ling J."/>
            <person name="Yin W."/>
            <person name="Xie B."/>
        </authorList>
    </citation>
    <scope>NUCLEOTIDE SEQUENCE [LARGE SCALE GENOMIC DNA]</scope>
    <source>
        <strain evidence="2">PLFJ-1</strain>
    </source>
</reference>
<comment type="caution">
    <text evidence="2">The sequence shown here is derived from an EMBL/GenBank/DDBJ whole genome shotgun (WGS) entry which is preliminary data.</text>
</comment>
<sequence>MTQSHRRAQQWDIGRNKIRAPGIKTTTVGKISPNRAPLDLTHASPALSPGLHDTGHVMDGHAAARWQAPRTRQGNKGWQLLDGPNHFLKEAPLPTVSITPLPDTEPERVAPRSYPRHHGLPQTSHQSRRQPACPNPNHSPDENSLYSGQRPSKRVRFLEPPTHRSHPDNTGPAEARAQRHVENQHHRPGTAAPSQLPRSTGQAALHIAEVQHLNRVCASPGTFHNNAGVEDVKIWNGIKYERRTKGPFVGRFASRGAIINIDGEEYVEYRVLTKPSFL</sequence>
<evidence type="ECO:0000313" key="2">
    <source>
        <dbReference type="EMBL" id="OAQ57985.1"/>
    </source>
</evidence>
<evidence type="ECO:0000313" key="3">
    <source>
        <dbReference type="Proteomes" id="UP000078340"/>
    </source>
</evidence>
<dbReference type="AlphaFoldDB" id="A0A179EXR7"/>
<feature type="compositionally biased region" description="Basic and acidic residues" evidence="1">
    <location>
        <begin position="176"/>
        <end position="185"/>
    </location>
</feature>
<name>A0A179EXR7_PURLI</name>
<feature type="compositionally biased region" description="Polar residues" evidence="1">
    <location>
        <begin position="136"/>
        <end position="150"/>
    </location>
</feature>
<organism evidence="2 3">
    <name type="scientific">Purpureocillium lilacinum</name>
    <name type="common">Paecilomyces lilacinus</name>
    <dbReference type="NCBI Taxonomy" id="33203"/>
    <lineage>
        <taxon>Eukaryota</taxon>
        <taxon>Fungi</taxon>
        <taxon>Dikarya</taxon>
        <taxon>Ascomycota</taxon>
        <taxon>Pezizomycotina</taxon>
        <taxon>Sordariomycetes</taxon>
        <taxon>Hypocreomycetidae</taxon>
        <taxon>Hypocreales</taxon>
        <taxon>Ophiocordycipitaceae</taxon>
        <taxon>Purpureocillium</taxon>
    </lineage>
</organism>